<dbReference type="Gene3D" id="3.30.450.40">
    <property type="match status" value="1"/>
</dbReference>
<dbReference type="GO" id="GO:0003677">
    <property type="term" value="F:DNA binding"/>
    <property type="evidence" value="ECO:0007669"/>
    <property type="project" value="UniProtKB-KW"/>
</dbReference>
<dbReference type="FunFam" id="1.10.10.10:FF:000056">
    <property type="entry name" value="IclR family transcriptional regulator"/>
    <property type="match status" value="1"/>
</dbReference>
<protein>
    <submittedName>
        <fullName evidence="6">IclR family transcriptional regulator</fullName>
    </submittedName>
</protein>
<dbReference type="AlphaFoldDB" id="A0AAW4L8T8"/>
<reference evidence="6 7" key="1">
    <citation type="submission" date="2021-05" db="EMBL/GenBank/DDBJ databases">
        <title>The draft genome of Geobacter pelophilus DSM 12255.</title>
        <authorList>
            <person name="Xu Z."/>
            <person name="Masuda Y."/>
            <person name="Itoh H."/>
            <person name="Senoo K."/>
        </authorList>
    </citation>
    <scope>NUCLEOTIDE SEQUENCE [LARGE SCALE GENOMIC DNA]</scope>
    <source>
        <strain evidence="6 7">DSM 12255</strain>
    </source>
</reference>
<dbReference type="GO" id="GO:0003700">
    <property type="term" value="F:DNA-binding transcription factor activity"/>
    <property type="evidence" value="ECO:0007669"/>
    <property type="project" value="TreeGrafter"/>
</dbReference>
<dbReference type="Gene3D" id="1.10.10.10">
    <property type="entry name" value="Winged helix-like DNA-binding domain superfamily/Winged helix DNA-binding domain"/>
    <property type="match status" value="1"/>
</dbReference>
<dbReference type="PANTHER" id="PTHR30136:SF24">
    <property type="entry name" value="HTH-TYPE TRANSCRIPTIONAL REPRESSOR ALLR"/>
    <property type="match status" value="1"/>
</dbReference>
<dbReference type="Proteomes" id="UP000811899">
    <property type="component" value="Unassembled WGS sequence"/>
</dbReference>
<dbReference type="SUPFAM" id="SSF46785">
    <property type="entry name" value="Winged helix' DNA-binding domain"/>
    <property type="match status" value="1"/>
</dbReference>
<evidence type="ECO:0000256" key="3">
    <source>
        <dbReference type="ARBA" id="ARBA00023163"/>
    </source>
</evidence>
<name>A0AAW4L8T8_9BACT</name>
<evidence type="ECO:0000259" key="5">
    <source>
        <dbReference type="PROSITE" id="PS51078"/>
    </source>
</evidence>
<keyword evidence="3" id="KW-0804">Transcription</keyword>
<dbReference type="InterPro" id="IPR029016">
    <property type="entry name" value="GAF-like_dom_sf"/>
</dbReference>
<dbReference type="InterPro" id="IPR036390">
    <property type="entry name" value="WH_DNA-bd_sf"/>
</dbReference>
<evidence type="ECO:0000259" key="4">
    <source>
        <dbReference type="PROSITE" id="PS51077"/>
    </source>
</evidence>
<dbReference type="PROSITE" id="PS51077">
    <property type="entry name" value="HTH_ICLR"/>
    <property type="match status" value="1"/>
</dbReference>
<dbReference type="InterPro" id="IPR014757">
    <property type="entry name" value="Tscrpt_reg_IclR_C"/>
</dbReference>
<dbReference type="PANTHER" id="PTHR30136">
    <property type="entry name" value="HELIX-TURN-HELIX TRANSCRIPTIONAL REGULATOR, ICLR FAMILY"/>
    <property type="match status" value="1"/>
</dbReference>
<proteinExistence type="predicted"/>
<accession>A0AAW4L8T8</accession>
<dbReference type="GO" id="GO:0045892">
    <property type="term" value="P:negative regulation of DNA-templated transcription"/>
    <property type="evidence" value="ECO:0007669"/>
    <property type="project" value="TreeGrafter"/>
</dbReference>
<keyword evidence="7" id="KW-1185">Reference proteome</keyword>
<evidence type="ECO:0000256" key="2">
    <source>
        <dbReference type="ARBA" id="ARBA00023125"/>
    </source>
</evidence>
<dbReference type="PROSITE" id="PS51078">
    <property type="entry name" value="ICLR_ED"/>
    <property type="match status" value="1"/>
</dbReference>
<keyword evidence="1" id="KW-0805">Transcription regulation</keyword>
<keyword evidence="2" id="KW-0238">DNA-binding</keyword>
<dbReference type="SMART" id="SM00346">
    <property type="entry name" value="HTH_ICLR"/>
    <property type="match status" value="1"/>
</dbReference>
<evidence type="ECO:0000313" key="6">
    <source>
        <dbReference type="EMBL" id="MBT0665975.1"/>
    </source>
</evidence>
<feature type="domain" description="IclR-ED" evidence="5">
    <location>
        <begin position="73"/>
        <end position="253"/>
    </location>
</feature>
<dbReference type="InterPro" id="IPR005471">
    <property type="entry name" value="Tscrpt_reg_IclR_N"/>
</dbReference>
<comment type="caution">
    <text evidence="6">The sequence shown here is derived from an EMBL/GenBank/DDBJ whole genome shotgun (WGS) entry which is preliminary data.</text>
</comment>
<gene>
    <name evidence="6" type="ORF">KI809_16815</name>
</gene>
<organism evidence="6 7">
    <name type="scientific">Geoanaerobacter pelophilus</name>
    <dbReference type="NCBI Taxonomy" id="60036"/>
    <lineage>
        <taxon>Bacteria</taxon>
        <taxon>Pseudomonadati</taxon>
        <taxon>Thermodesulfobacteriota</taxon>
        <taxon>Desulfuromonadia</taxon>
        <taxon>Geobacterales</taxon>
        <taxon>Geobacteraceae</taxon>
        <taxon>Geoanaerobacter</taxon>
    </lineage>
</organism>
<dbReference type="SUPFAM" id="SSF55781">
    <property type="entry name" value="GAF domain-like"/>
    <property type="match status" value="1"/>
</dbReference>
<dbReference type="InterPro" id="IPR036388">
    <property type="entry name" value="WH-like_DNA-bd_sf"/>
</dbReference>
<dbReference type="Pfam" id="PF01614">
    <property type="entry name" value="IclR_C"/>
    <property type="match status" value="1"/>
</dbReference>
<dbReference type="RefSeq" id="WP_214172748.1">
    <property type="nucleotide sequence ID" value="NZ_JAHCVJ010000008.1"/>
</dbReference>
<sequence>MTKEKSTYSVQTVDKALDLLEALADEVPPATLPNLTERLGLSRNKVFRLLATLEGRGLVEREEGSGVYRLGVSSVALAQRFISSASIIRHAHPVMEELVRKHDEAVYLTVLLGDEVLFLDMVDCWQNVKTTPMVGKKFPFFTNAAGKVLKALESQEILERLFKRRGRRKDLPDFEVLGTELTAIREKGVAVEQGGLGEGVVTVAVTIKDYAGKVIGALAMLGPSFRMLSDRVENEIIPSLKEGAEVLSMKFGYAPI</sequence>
<evidence type="ECO:0000256" key="1">
    <source>
        <dbReference type="ARBA" id="ARBA00023015"/>
    </source>
</evidence>
<evidence type="ECO:0000313" key="7">
    <source>
        <dbReference type="Proteomes" id="UP000811899"/>
    </source>
</evidence>
<feature type="domain" description="HTH iclR-type" evidence="4">
    <location>
        <begin position="10"/>
        <end position="72"/>
    </location>
</feature>
<dbReference type="Pfam" id="PF09339">
    <property type="entry name" value="HTH_IclR"/>
    <property type="match status" value="1"/>
</dbReference>
<dbReference type="EMBL" id="JAHCVJ010000008">
    <property type="protein sequence ID" value="MBT0665975.1"/>
    <property type="molecule type" value="Genomic_DNA"/>
</dbReference>
<dbReference type="InterPro" id="IPR050707">
    <property type="entry name" value="HTH_MetabolicPath_Reg"/>
</dbReference>